<dbReference type="PROSITE" id="PS50937">
    <property type="entry name" value="HTH_MERR_2"/>
    <property type="match status" value="1"/>
</dbReference>
<keyword evidence="4" id="KW-0238">DNA-binding</keyword>
<gene>
    <name evidence="7" type="primary">cueR</name>
    <name evidence="7" type="ORF">SIL87_03695</name>
</gene>
<dbReference type="GO" id="GO:0003700">
    <property type="term" value="F:DNA-binding transcription factor activity"/>
    <property type="evidence" value="ECO:0007669"/>
    <property type="project" value="InterPro"/>
</dbReference>
<organism evidence="7 8">
    <name type="scientific">Acidiphilium acidophilum</name>
    <name type="common">Thiobacillus acidophilus</name>
    <dbReference type="NCBI Taxonomy" id="76588"/>
    <lineage>
        <taxon>Bacteria</taxon>
        <taxon>Pseudomonadati</taxon>
        <taxon>Pseudomonadota</taxon>
        <taxon>Alphaproteobacteria</taxon>
        <taxon>Acetobacterales</taxon>
        <taxon>Acidocellaceae</taxon>
        <taxon>Acidiphilium</taxon>
    </lineage>
</organism>
<evidence type="ECO:0000313" key="7">
    <source>
        <dbReference type="EMBL" id="MDX5929864.1"/>
    </source>
</evidence>
<dbReference type="PROSITE" id="PS00552">
    <property type="entry name" value="HTH_MERR_1"/>
    <property type="match status" value="1"/>
</dbReference>
<dbReference type="CDD" id="cd01108">
    <property type="entry name" value="HTH_CueR"/>
    <property type="match status" value="1"/>
</dbReference>
<dbReference type="PANTHER" id="PTHR30204">
    <property type="entry name" value="REDOX-CYCLING DRUG-SENSING TRANSCRIPTIONAL ACTIVATOR SOXR"/>
    <property type="match status" value="1"/>
</dbReference>
<dbReference type="GO" id="GO:0045893">
    <property type="term" value="P:positive regulation of DNA-templated transcription"/>
    <property type="evidence" value="ECO:0007669"/>
    <property type="project" value="InterPro"/>
</dbReference>
<dbReference type="AlphaFoldDB" id="A0AAW9DL57"/>
<dbReference type="GO" id="GO:0005507">
    <property type="term" value="F:copper ion binding"/>
    <property type="evidence" value="ECO:0007669"/>
    <property type="project" value="InterPro"/>
</dbReference>
<accession>A0AAW9DL57</accession>
<dbReference type="SUPFAM" id="SSF46955">
    <property type="entry name" value="Putative DNA-binding domain"/>
    <property type="match status" value="1"/>
</dbReference>
<feature type="domain" description="HTH merR-type" evidence="6">
    <location>
        <begin position="4"/>
        <end position="73"/>
    </location>
</feature>
<proteinExistence type="predicted"/>
<dbReference type="GO" id="GO:0005737">
    <property type="term" value="C:cytoplasm"/>
    <property type="evidence" value="ECO:0007669"/>
    <property type="project" value="UniProtKB-SubCell"/>
</dbReference>
<dbReference type="EMBL" id="JAWXYB010000018">
    <property type="protein sequence ID" value="MDX5929864.1"/>
    <property type="molecule type" value="Genomic_DNA"/>
</dbReference>
<comment type="caution">
    <text evidence="7">The sequence shown here is derived from an EMBL/GenBank/DDBJ whole genome shotgun (WGS) entry which is preliminary data.</text>
</comment>
<comment type="subcellular location">
    <subcellularLocation>
        <location evidence="1">Cytoplasm</location>
    </subcellularLocation>
</comment>
<evidence type="ECO:0000259" key="6">
    <source>
        <dbReference type="PROSITE" id="PS50937"/>
    </source>
</evidence>
<dbReference type="InterPro" id="IPR015358">
    <property type="entry name" value="Tscrpt_reg_MerR_DNA-bd"/>
</dbReference>
<dbReference type="InterPro" id="IPR011789">
    <property type="entry name" value="CueR"/>
</dbReference>
<reference evidence="7 8" key="1">
    <citation type="submission" date="2023-11" db="EMBL/GenBank/DDBJ databases">
        <title>MicrobeMod: A computational toolkit for identifying prokaryotic methylation and restriction-modification with nanopore sequencing.</title>
        <authorList>
            <person name="Crits-Christoph A."/>
            <person name="Kang S.C."/>
            <person name="Lee H."/>
            <person name="Ostrov N."/>
        </authorList>
    </citation>
    <scope>NUCLEOTIDE SEQUENCE [LARGE SCALE GENOMIC DNA]</scope>
    <source>
        <strain evidence="7 8">DSMZ 700</strain>
    </source>
</reference>
<dbReference type="Pfam" id="PF00376">
    <property type="entry name" value="MerR"/>
    <property type="match status" value="1"/>
</dbReference>
<sequence length="141" mass="15719">MGAHITISEASARSGVSAKMIRHYEQIGLIDPPVRGENNYRFYDPRLIHELGFIHRSRDLGFSIADIRALLSLWRDRKRPSAEVKAIALAHIAELDEKAAALQAMSRQLRHLAANCHGDDKPDCPILDNLAAVQSSVQSRK</sequence>
<dbReference type="NCBIfam" id="TIGR02044">
    <property type="entry name" value="CueR"/>
    <property type="match status" value="1"/>
</dbReference>
<dbReference type="SMART" id="SM00422">
    <property type="entry name" value="HTH_MERR"/>
    <property type="match status" value="1"/>
</dbReference>
<evidence type="ECO:0000256" key="2">
    <source>
        <dbReference type="ARBA" id="ARBA00022490"/>
    </source>
</evidence>
<dbReference type="InterPro" id="IPR047057">
    <property type="entry name" value="MerR_fam"/>
</dbReference>
<dbReference type="PANTHER" id="PTHR30204:SF94">
    <property type="entry name" value="HEAVY METAL-DEPENDENT TRANSCRIPTIONAL REGULATOR HI_0293-RELATED"/>
    <property type="match status" value="1"/>
</dbReference>
<dbReference type="RefSeq" id="WP_319612852.1">
    <property type="nucleotide sequence ID" value="NZ_JAWXYB010000018.1"/>
</dbReference>
<keyword evidence="2" id="KW-0963">Cytoplasm</keyword>
<keyword evidence="8" id="KW-1185">Reference proteome</keyword>
<dbReference type="Proteomes" id="UP001279553">
    <property type="component" value="Unassembled WGS sequence"/>
</dbReference>
<evidence type="ECO:0000256" key="5">
    <source>
        <dbReference type="ARBA" id="ARBA00023163"/>
    </source>
</evidence>
<dbReference type="GO" id="GO:0003677">
    <property type="term" value="F:DNA binding"/>
    <property type="evidence" value="ECO:0007669"/>
    <property type="project" value="UniProtKB-KW"/>
</dbReference>
<evidence type="ECO:0000313" key="8">
    <source>
        <dbReference type="Proteomes" id="UP001279553"/>
    </source>
</evidence>
<evidence type="ECO:0000256" key="3">
    <source>
        <dbReference type="ARBA" id="ARBA00023015"/>
    </source>
</evidence>
<evidence type="ECO:0000256" key="4">
    <source>
        <dbReference type="ARBA" id="ARBA00023125"/>
    </source>
</evidence>
<name>A0AAW9DL57_ACIAO</name>
<dbReference type="InterPro" id="IPR009061">
    <property type="entry name" value="DNA-bd_dom_put_sf"/>
</dbReference>
<dbReference type="PRINTS" id="PR00040">
    <property type="entry name" value="HTHMERR"/>
</dbReference>
<dbReference type="Pfam" id="PF09278">
    <property type="entry name" value="MerR-DNA-bind"/>
    <property type="match status" value="1"/>
</dbReference>
<evidence type="ECO:0000256" key="1">
    <source>
        <dbReference type="ARBA" id="ARBA00004496"/>
    </source>
</evidence>
<dbReference type="Gene3D" id="1.10.1660.10">
    <property type="match status" value="1"/>
</dbReference>
<keyword evidence="5" id="KW-0804">Transcription</keyword>
<keyword evidence="3" id="KW-0805">Transcription regulation</keyword>
<protein>
    <submittedName>
        <fullName evidence="7">Cu(I)-responsive transcriptional regulator</fullName>
    </submittedName>
</protein>
<dbReference type="InterPro" id="IPR000551">
    <property type="entry name" value="MerR-type_HTH_dom"/>
</dbReference>